<accession>A0AAV5JSN9</accession>
<sequence>MGEKLKARVVTNRGQRGIRNQRNARKKVAIDKEQKGIGDQTSTGLKVGIWAQHFVQPGMSYVQAVMGKSPRTVGAMVWNKQADKKARAEIVDRVFINQGKPINLELKVEEMMYEVEVTEEEWRVDPDWWLADDDRQGETETELEYSLSKNGDNEDHELNSFEIHGDDEEEMDEERLQVEGNLNSNKVAITDGIGSMRDEDKGLDGLGSEKGLMMVSNDGLEDGFGPNGSMTQVQETDEMKDGPKNSFGEIGWNKEVFKNMEAQFQNAANRVEKMDLQNEVMELEGSEVDQRKEGFQEIWDILRKRKALWKQKSRSDWVQLEDQNTRYFHKIANGRKAYNSISGLFCDGHWVEEPDMVKKEVVTYFHKTFQEESWNRPKPSNIVFKRISKENKEWLERPFTIVEIEEGLQSCDGRKAPRPDGLKIVILEIISEMQYAFVGGRQLDDSVLALNEVVDEIWFWSQMEGVDYGVSLNYKGFNAGKWKLDKGV</sequence>
<feature type="compositionally biased region" description="Low complexity" evidence="2">
    <location>
        <begin position="12"/>
        <end position="21"/>
    </location>
</feature>
<dbReference type="AlphaFoldDB" id="A0AAV5JSN9"/>
<evidence type="ECO:0000313" key="4">
    <source>
        <dbReference type="Proteomes" id="UP001054252"/>
    </source>
</evidence>
<dbReference type="EMBL" id="BPVZ01000038">
    <property type="protein sequence ID" value="GKV13360.1"/>
    <property type="molecule type" value="Genomic_DNA"/>
</dbReference>
<keyword evidence="1" id="KW-0175">Coiled coil</keyword>
<evidence type="ECO:0000313" key="3">
    <source>
        <dbReference type="EMBL" id="GKV13360.1"/>
    </source>
</evidence>
<protein>
    <submittedName>
        <fullName evidence="3">Uncharacterized protein</fullName>
    </submittedName>
</protein>
<keyword evidence="4" id="KW-1185">Reference proteome</keyword>
<gene>
    <name evidence="3" type="ORF">SLEP1_g24371</name>
</gene>
<evidence type="ECO:0000256" key="2">
    <source>
        <dbReference type="SAM" id="MobiDB-lite"/>
    </source>
</evidence>
<feature type="coiled-coil region" evidence="1">
    <location>
        <begin position="257"/>
        <end position="284"/>
    </location>
</feature>
<feature type="region of interest" description="Disordered" evidence="2">
    <location>
        <begin position="1"/>
        <end position="35"/>
    </location>
</feature>
<proteinExistence type="predicted"/>
<evidence type="ECO:0000256" key="1">
    <source>
        <dbReference type="SAM" id="Coils"/>
    </source>
</evidence>
<organism evidence="3 4">
    <name type="scientific">Rubroshorea leprosula</name>
    <dbReference type="NCBI Taxonomy" id="152421"/>
    <lineage>
        <taxon>Eukaryota</taxon>
        <taxon>Viridiplantae</taxon>
        <taxon>Streptophyta</taxon>
        <taxon>Embryophyta</taxon>
        <taxon>Tracheophyta</taxon>
        <taxon>Spermatophyta</taxon>
        <taxon>Magnoliopsida</taxon>
        <taxon>eudicotyledons</taxon>
        <taxon>Gunneridae</taxon>
        <taxon>Pentapetalae</taxon>
        <taxon>rosids</taxon>
        <taxon>malvids</taxon>
        <taxon>Malvales</taxon>
        <taxon>Dipterocarpaceae</taxon>
        <taxon>Rubroshorea</taxon>
    </lineage>
</organism>
<name>A0AAV5JSN9_9ROSI</name>
<dbReference type="Proteomes" id="UP001054252">
    <property type="component" value="Unassembled WGS sequence"/>
</dbReference>
<reference evidence="3 4" key="1">
    <citation type="journal article" date="2021" name="Commun. Biol.">
        <title>The genome of Shorea leprosula (Dipterocarpaceae) highlights the ecological relevance of drought in aseasonal tropical rainforests.</title>
        <authorList>
            <person name="Ng K.K.S."/>
            <person name="Kobayashi M.J."/>
            <person name="Fawcett J.A."/>
            <person name="Hatakeyama M."/>
            <person name="Paape T."/>
            <person name="Ng C.H."/>
            <person name="Ang C.C."/>
            <person name="Tnah L.H."/>
            <person name="Lee C.T."/>
            <person name="Nishiyama T."/>
            <person name="Sese J."/>
            <person name="O'Brien M.J."/>
            <person name="Copetti D."/>
            <person name="Mohd Noor M.I."/>
            <person name="Ong R.C."/>
            <person name="Putra M."/>
            <person name="Sireger I.Z."/>
            <person name="Indrioko S."/>
            <person name="Kosugi Y."/>
            <person name="Izuno A."/>
            <person name="Isagi Y."/>
            <person name="Lee S.L."/>
            <person name="Shimizu K.K."/>
        </authorList>
    </citation>
    <scope>NUCLEOTIDE SEQUENCE [LARGE SCALE GENOMIC DNA]</scope>
    <source>
        <strain evidence="3">214</strain>
    </source>
</reference>
<comment type="caution">
    <text evidence="3">The sequence shown here is derived from an EMBL/GenBank/DDBJ whole genome shotgun (WGS) entry which is preliminary data.</text>
</comment>